<proteinExistence type="predicted"/>
<dbReference type="EMBL" id="CP000557">
    <property type="protein sequence ID" value="ABO68740.1"/>
    <property type="molecule type" value="Genomic_DNA"/>
</dbReference>
<sequence>MRISDVLKYGKIGLETFGASILFFYSHLSLLLISLVPSLSRAFQMLMDESPIWLEVIVTLTRVFLFLMMISLMSKSNLNELKEKQFWDKLMQSCSTYFNKNWPYGFISQMIVFIVLLTGLGNLLIILISGLFTSTLEWLDIKPAEPTAAYDACVYFLKNMSVIPLALVYVLRTCCKTHNECINAHKKSTTLEIIYSDQKKQLSKG</sequence>
<accession>A4ITT6</accession>
<organism evidence="2 3">
    <name type="scientific">Geobacillus thermodenitrificans (strain NG80-2)</name>
    <dbReference type="NCBI Taxonomy" id="420246"/>
    <lineage>
        <taxon>Bacteria</taxon>
        <taxon>Bacillati</taxon>
        <taxon>Bacillota</taxon>
        <taxon>Bacilli</taxon>
        <taxon>Bacillales</taxon>
        <taxon>Anoxybacillaceae</taxon>
        <taxon>Geobacillus</taxon>
    </lineage>
</organism>
<feature type="transmembrane region" description="Helical" evidence="1">
    <location>
        <begin position="12"/>
        <end position="32"/>
    </location>
</feature>
<feature type="transmembrane region" description="Helical" evidence="1">
    <location>
        <begin position="110"/>
        <end position="132"/>
    </location>
</feature>
<name>A4ITT6_GEOTN</name>
<dbReference type="eggNOG" id="ENOG5033042">
    <property type="taxonomic scope" value="Bacteria"/>
</dbReference>
<evidence type="ECO:0000313" key="2">
    <source>
        <dbReference type="EMBL" id="ABO68740.1"/>
    </source>
</evidence>
<evidence type="ECO:0000313" key="3">
    <source>
        <dbReference type="Proteomes" id="UP000001578"/>
    </source>
</evidence>
<evidence type="ECO:0000256" key="1">
    <source>
        <dbReference type="SAM" id="Phobius"/>
    </source>
</evidence>
<dbReference type="KEGG" id="gtn:GTNG_3403"/>
<dbReference type="AlphaFoldDB" id="A4ITT6"/>
<protein>
    <submittedName>
        <fullName evidence="2">Uncharacterized protein</fullName>
    </submittedName>
</protein>
<dbReference type="HOGENOM" id="CLU_1335939_0_0_9"/>
<keyword evidence="1" id="KW-0812">Transmembrane</keyword>
<reference evidence="2 3" key="1">
    <citation type="journal article" date="2007" name="Proc. Natl. Acad. Sci. U.S.A.">
        <title>Genome and proteome of long-chain alkane degrading Geobacillus thermodenitrificans NG80-2 isolated from a deep-subsurface oil reservoir.</title>
        <authorList>
            <person name="Feng L."/>
            <person name="Wang W."/>
            <person name="Cheng J."/>
            <person name="Ren Y."/>
            <person name="Zhao G."/>
            <person name="Gao C."/>
            <person name="Tang Y."/>
            <person name="Liu X."/>
            <person name="Han W."/>
            <person name="Peng X."/>
            <person name="Liu R."/>
            <person name="Wang L."/>
        </authorList>
    </citation>
    <scope>NUCLEOTIDE SEQUENCE [LARGE SCALE GENOMIC DNA]</scope>
    <source>
        <strain evidence="2 3">NG80-2</strain>
    </source>
</reference>
<dbReference type="RefSeq" id="WP_011888444.1">
    <property type="nucleotide sequence ID" value="NC_009328.1"/>
</dbReference>
<gene>
    <name evidence="2" type="ordered locus">GTNG_3403</name>
</gene>
<feature type="transmembrane region" description="Helical" evidence="1">
    <location>
        <begin position="52"/>
        <end position="72"/>
    </location>
</feature>
<feature type="transmembrane region" description="Helical" evidence="1">
    <location>
        <begin position="152"/>
        <end position="171"/>
    </location>
</feature>
<dbReference type="Proteomes" id="UP000001578">
    <property type="component" value="Chromosome"/>
</dbReference>
<keyword evidence="1" id="KW-0472">Membrane</keyword>
<keyword evidence="1" id="KW-1133">Transmembrane helix</keyword>